<proteinExistence type="predicted"/>
<feature type="repeat" description="WD" evidence="6">
    <location>
        <begin position="94"/>
        <end position="128"/>
    </location>
</feature>
<dbReference type="GO" id="GO:0005930">
    <property type="term" value="C:axoneme"/>
    <property type="evidence" value="ECO:0007669"/>
    <property type="project" value="TreeGrafter"/>
</dbReference>
<sequence>MALYYDYTVEIPTNARQLHSSWSEVESVLAVAFDNHEVHFFSDEGERLQTPIHTRKADVTSIAWQPRGAVLAVTWSDGMLSLWIQKENVAREVNSPHTSRINLLKWAPTGNRLITGDENGVLAVWKIDARGQVGLCTQYTRQGSLTQCVFCIVPQRRDKEIKSESQFAITACPSFFFGGDLGTVHYADDLGHISDVQTLNHAIDCMMFYEEKHRLVVITRASQLVQLQIASDGTVKPIMKVKLSVSGDGGLKEAIWAGPGLS</sequence>
<evidence type="ECO:0000313" key="8">
    <source>
        <dbReference type="EMBL" id="KAF0716820.1"/>
    </source>
</evidence>
<dbReference type="PANTHER" id="PTHR15722:SF7">
    <property type="entry name" value="INTRAFLAGELLAR TRANSPORT PROTEIN 140 HOMOLOG"/>
    <property type="match status" value="1"/>
</dbReference>
<evidence type="ECO:0000256" key="6">
    <source>
        <dbReference type="PROSITE-ProRule" id="PRU00221"/>
    </source>
</evidence>
<keyword evidence="3" id="KW-0677">Repeat</keyword>
<dbReference type="PANTHER" id="PTHR15722">
    <property type="entry name" value="IFT140/172-RELATED"/>
    <property type="match status" value="1"/>
</dbReference>
<dbReference type="InterPro" id="IPR015943">
    <property type="entry name" value="WD40/YVTN_repeat-like_dom_sf"/>
</dbReference>
<keyword evidence="5" id="KW-0966">Cell projection</keyword>
<evidence type="ECO:0000313" key="9">
    <source>
        <dbReference type="Proteomes" id="UP000469452"/>
    </source>
</evidence>
<feature type="repeat" description="WD" evidence="6">
    <location>
        <begin position="52"/>
        <end position="83"/>
    </location>
</feature>
<keyword evidence="2 6" id="KW-0853">WD repeat</keyword>
<evidence type="ECO:0000259" key="7">
    <source>
        <dbReference type="Pfam" id="PF23383"/>
    </source>
</evidence>
<keyword evidence="4" id="KW-0969">Cilium</keyword>
<dbReference type="VEuPathDB" id="FungiDB:H257_18522"/>
<dbReference type="PROSITE" id="PS50294">
    <property type="entry name" value="WD_REPEATS_REGION"/>
    <property type="match status" value="1"/>
</dbReference>
<evidence type="ECO:0000256" key="5">
    <source>
        <dbReference type="ARBA" id="ARBA00023273"/>
    </source>
</evidence>
<evidence type="ECO:0000256" key="1">
    <source>
        <dbReference type="ARBA" id="ARBA00004138"/>
    </source>
</evidence>
<dbReference type="Proteomes" id="UP000469452">
    <property type="component" value="Unassembled WGS sequence"/>
</dbReference>
<comment type="subcellular location">
    <subcellularLocation>
        <location evidence="1">Cell projection</location>
        <location evidence="1">Cilium</location>
    </subcellularLocation>
</comment>
<comment type="caution">
    <text evidence="8">The sequence shown here is derived from an EMBL/GenBank/DDBJ whole genome shotgun (WGS) entry which is preliminary data.</text>
</comment>
<dbReference type="PROSITE" id="PS50082">
    <property type="entry name" value="WD_REPEATS_2"/>
    <property type="match status" value="2"/>
</dbReference>
<evidence type="ECO:0000256" key="2">
    <source>
        <dbReference type="ARBA" id="ARBA00022574"/>
    </source>
</evidence>
<dbReference type="Gene3D" id="2.130.10.10">
    <property type="entry name" value="YVTN repeat-like/Quinoprotein amine dehydrogenase"/>
    <property type="match status" value="1"/>
</dbReference>
<dbReference type="GO" id="GO:0030991">
    <property type="term" value="C:intraciliary transport particle A"/>
    <property type="evidence" value="ECO:0007669"/>
    <property type="project" value="TreeGrafter"/>
</dbReference>
<reference evidence="8 9" key="1">
    <citation type="submission" date="2019-06" db="EMBL/GenBank/DDBJ databases">
        <title>Genomics analysis of Aphanomyces spp. identifies a new class of oomycete effector associated with host adaptation.</title>
        <authorList>
            <person name="Gaulin E."/>
        </authorList>
    </citation>
    <scope>NUCLEOTIDE SEQUENCE [LARGE SCALE GENOMIC DNA]</scope>
    <source>
        <strain evidence="8 9">E</strain>
    </source>
</reference>
<dbReference type="EMBL" id="VJMI01016778">
    <property type="protein sequence ID" value="KAF0716820.1"/>
    <property type="molecule type" value="Genomic_DNA"/>
</dbReference>
<dbReference type="GO" id="GO:0035721">
    <property type="term" value="P:intraciliary retrograde transport"/>
    <property type="evidence" value="ECO:0007669"/>
    <property type="project" value="TreeGrafter"/>
</dbReference>
<dbReference type="InterPro" id="IPR056154">
    <property type="entry name" value="Beta-prop_IFT140_1st"/>
</dbReference>
<gene>
    <name evidence="8" type="ORF">AaE_010994</name>
</gene>
<protein>
    <recommendedName>
        <fullName evidence="7">IFT140 first beta-propeller domain-containing protein</fullName>
    </recommendedName>
</protein>
<feature type="domain" description="IFT140 first beta-propeller" evidence="7">
    <location>
        <begin position="164"/>
        <end position="260"/>
    </location>
</feature>
<feature type="domain" description="IFT140 first beta-propeller" evidence="7">
    <location>
        <begin position="2"/>
        <end position="158"/>
    </location>
</feature>
<evidence type="ECO:0000256" key="3">
    <source>
        <dbReference type="ARBA" id="ARBA00022737"/>
    </source>
</evidence>
<dbReference type="SMART" id="SM00320">
    <property type="entry name" value="WD40"/>
    <property type="match status" value="2"/>
</dbReference>
<evidence type="ECO:0000256" key="4">
    <source>
        <dbReference type="ARBA" id="ARBA00023069"/>
    </source>
</evidence>
<dbReference type="InterPro" id="IPR036322">
    <property type="entry name" value="WD40_repeat_dom_sf"/>
</dbReference>
<dbReference type="InterPro" id="IPR001680">
    <property type="entry name" value="WD40_rpt"/>
</dbReference>
<dbReference type="AlphaFoldDB" id="A0A6A4ZMK3"/>
<dbReference type="Pfam" id="PF23383">
    <property type="entry name" value="Beta-prop_IFT140_1st"/>
    <property type="match status" value="2"/>
</dbReference>
<dbReference type="SUPFAM" id="SSF50978">
    <property type="entry name" value="WD40 repeat-like"/>
    <property type="match status" value="1"/>
</dbReference>
<organism evidence="8 9">
    <name type="scientific">Aphanomyces astaci</name>
    <name type="common">Crayfish plague agent</name>
    <dbReference type="NCBI Taxonomy" id="112090"/>
    <lineage>
        <taxon>Eukaryota</taxon>
        <taxon>Sar</taxon>
        <taxon>Stramenopiles</taxon>
        <taxon>Oomycota</taxon>
        <taxon>Saprolegniomycetes</taxon>
        <taxon>Saprolegniales</taxon>
        <taxon>Verrucalvaceae</taxon>
        <taxon>Aphanomyces</taxon>
    </lineage>
</organism>
<dbReference type="GO" id="GO:0036064">
    <property type="term" value="C:ciliary basal body"/>
    <property type="evidence" value="ECO:0007669"/>
    <property type="project" value="TreeGrafter"/>
</dbReference>
<accession>A0A6A4ZMK3</accession>
<name>A0A6A4ZMK3_APHAT</name>